<feature type="domain" description="Protein kinase" evidence="18">
    <location>
        <begin position="175"/>
        <end position="446"/>
    </location>
</feature>
<protein>
    <recommendedName>
        <fullName evidence="5">receptor protein serine/threonine kinase</fullName>
        <ecNumber evidence="5">2.7.11.30</ecNumber>
    </recommendedName>
</protein>
<dbReference type="Pfam" id="PF01064">
    <property type="entry name" value="Activin_recp"/>
    <property type="match status" value="1"/>
</dbReference>
<dbReference type="GO" id="GO:0006950">
    <property type="term" value="P:response to stress"/>
    <property type="evidence" value="ECO:0007669"/>
    <property type="project" value="UniProtKB-ARBA"/>
</dbReference>
<evidence type="ECO:0000256" key="5">
    <source>
        <dbReference type="ARBA" id="ARBA00012401"/>
    </source>
</evidence>
<dbReference type="InterPro" id="IPR000472">
    <property type="entry name" value="Activin_recp"/>
</dbReference>
<comment type="caution">
    <text evidence="19">The sequence shown here is derived from an EMBL/GenBank/DDBJ whole genome shotgun (WGS) entry which is preliminary data.</text>
</comment>
<dbReference type="Proteomes" id="UP001142055">
    <property type="component" value="Chromosome 1"/>
</dbReference>
<dbReference type="GO" id="GO:0005886">
    <property type="term" value="C:plasma membrane"/>
    <property type="evidence" value="ECO:0007669"/>
    <property type="project" value="TreeGrafter"/>
</dbReference>
<evidence type="ECO:0000256" key="3">
    <source>
        <dbReference type="ARBA" id="ARBA00004479"/>
    </source>
</evidence>
<keyword evidence="14" id="KW-0460">Magnesium</keyword>
<keyword evidence="8" id="KW-0812">Transmembrane</keyword>
<dbReference type="InterPro" id="IPR000719">
    <property type="entry name" value="Prot_kinase_dom"/>
</dbReference>
<comment type="cofactor">
    <cofactor evidence="1">
        <name>Mn(2+)</name>
        <dbReference type="ChEBI" id="CHEBI:29035"/>
    </cofactor>
</comment>
<keyword evidence="9" id="KW-0479">Metal-binding</keyword>
<keyword evidence="6" id="KW-0723">Serine/threonine-protein kinase</keyword>
<dbReference type="GO" id="GO:0071363">
    <property type="term" value="P:cellular response to growth factor stimulus"/>
    <property type="evidence" value="ECO:0007669"/>
    <property type="project" value="TreeGrafter"/>
</dbReference>
<dbReference type="EMBL" id="JAPWDV010000001">
    <property type="protein sequence ID" value="KAJ6222468.1"/>
    <property type="molecule type" value="Genomic_DNA"/>
</dbReference>
<keyword evidence="17" id="KW-0675">Receptor</keyword>
<gene>
    <name evidence="19" type="ORF">RDWZM_001013</name>
</gene>
<dbReference type="GO" id="GO:0005524">
    <property type="term" value="F:ATP binding"/>
    <property type="evidence" value="ECO:0007669"/>
    <property type="project" value="UniProtKB-KW"/>
</dbReference>
<evidence type="ECO:0000259" key="18">
    <source>
        <dbReference type="PROSITE" id="PS50011"/>
    </source>
</evidence>
<sequence length="446" mass="51493">MKANKCICSSCPNEDTCQLEKGGFCFTHVRIIENDYQFEQVDNHGCLPPFPDLRTLFMCRSNLSNSELPQRVLCCQDEDFCNSIESTPWFDDSFFTDANQTESDSSFKLTMFGGSNFITTINSKSVFDSKKNFVISQKSAHGNSRSRSVKKECESSSRMDSGLHRLAEKTLAMDVHLEKVIGSGRYGEVWLGNYKGEKVSVKIFLSHQENSFFRELEIYSSFLTINNNILRFIGADITSKNHTTELILVTEYIEYGSMYDYLENNPLTNIRQMLSLMNSLANGICYLHEEINSVICPKVPISHRDIKSKNVLMRSNFTCCISDFGLSLKKTHKINKETYNYRVGTKRYMPPEILSQTLEVDSFESFLFADIYSLGLVFWELFNCLRFNESRNFHQIPFHDLVSNDPSYEEMNDVVCIKKKRPNFDQQFLLNNPDYLVSIQNPHKFD</sequence>
<dbReference type="Pfam" id="PF07714">
    <property type="entry name" value="PK_Tyr_Ser-Thr"/>
    <property type="match status" value="1"/>
</dbReference>
<keyword evidence="11" id="KW-0547">Nucleotide-binding</keyword>
<dbReference type="SUPFAM" id="SSF56112">
    <property type="entry name" value="Protein kinase-like (PK-like)"/>
    <property type="match status" value="1"/>
</dbReference>
<name>A0A9Q0M9X0_BLOTA</name>
<dbReference type="GO" id="GO:0004675">
    <property type="term" value="F:transmembrane receptor protein serine/threonine kinase activity"/>
    <property type="evidence" value="ECO:0007669"/>
    <property type="project" value="UniProtKB-EC"/>
</dbReference>
<keyword evidence="10" id="KW-0732">Signal</keyword>
<evidence type="ECO:0000256" key="15">
    <source>
        <dbReference type="ARBA" id="ARBA00022989"/>
    </source>
</evidence>
<dbReference type="InterPro" id="IPR011009">
    <property type="entry name" value="Kinase-like_dom_sf"/>
</dbReference>
<organism evidence="19 20">
    <name type="scientific">Blomia tropicalis</name>
    <name type="common">Mite</name>
    <dbReference type="NCBI Taxonomy" id="40697"/>
    <lineage>
        <taxon>Eukaryota</taxon>
        <taxon>Metazoa</taxon>
        <taxon>Ecdysozoa</taxon>
        <taxon>Arthropoda</taxon>
        <taxon>Chelicerata</taxon>
        <taxon>Arachnida</taxon>
        <taxon>Acari</taxon>
        <taxon>Acariformes</taxon>
        <taxon>Sarcoptiformes</taxon>
        <taxon>Astigmata</taxon>
        <taxon>Glycyphagoidea</taxon>
        <taxon>Echimyopodidae</taxon>
        <taxon>Blomia</taxon>
    </lineage>
</organism>
<evidence type="ECO:0000256" key="1">
    <source>
        <dbReference type="ARBA" id="ARBA00001936"/>
    </source>
</evidence>
<dbReference type="EC" id="2.7.11.30" evidence="5"/>
<dbReference type="PANTHER" id="PTHR23255:SF71">
    <property type="entry name" value="RECEPTOR PROTEIN SERINE_THREONINE KINASE"/>
    <property type="match status" value="1"/>
</dbReference>
<dbReference type="Gene3D" id="1.10.510.10">
    <property type="entry name" value="Transferase(Phosphotransferase) domain 1"/>
    <property type="match status" value="1"/>
</dbReference>
<dbReference type="AlphaFoldDB" id="A0A9Q0M9X0"/>
<keyword evidence="7" id="KW-0808">Transferase</keyword>
<evidence type="ECO:0000313" key="19">
    <source>
        <dbReference type="EMBL" id="KAJ6222468.1"/>
    </source>
</evidence>
<comment type="cofactor">
    <cofactor evidence="2">
        <name>Mg(2+)</name>
        <dbReference type="ChEBI" id="CHEBI:18420"/>
    </cofactor>
</comment>
<keyword evidence="12" id="KW-0418">Kinase</keyword>
<evidence type="ECO:0000256" key="16">
    <source>
        <dbReference type="ARBA" id="ARBA00023136"/>
    </source>
</evidence>
<evidence type="ECO:0000256" key="2">
    <source>
        <dbReference type="ARBA" id="ARBA00001946"/>
    </source>
</evidence>
<dbReference type="PANTHER" id="PTHR23255">
    <property type="entry name" value="TRANSFORMING GROWTH FACTOR-BETA RECEPTOR TYPE I AND II"/>
    <property type="match status" value="1"/>
</dbReference>
<dbReference type="Gene3D" id="2.10.60.10">
    <property type="entry name" value="CD59"/>
    <property type="match status" value="1"/>
</dbReference>
<comment type="similarity">
    <text evidence="4">Belongs to the protein kinase superfamily. TKL Ser/Thr protein kinase family. TGFB receptor subfamily.</text>
</comment>
<proteinExistence type="inferred from homology"/>
<evidence type="ECO:0000256" key="9">
    <source>
        <dbReference type="ARBA" id="ARBA00022723"/>
    </source>
</evidence>
<evidence type="ECO:0000256" key="4">
    <source>
        <dbReference type="ARBA" id="ARBA00009605"/>
    </source>
</evidence>
<dbReference type="InterPro" id="IPR001245">
    <property type="entry name" value="Ser-Thr/Tyr_kinase_cat_dom"/>
</dbReference>
<dbReference type="GO" id="GO:0043235">
    <property type="term" value="C:receptor complex"/>
    <property type="evidence" value="ECO:0007669"/>
    <property type="project" value="TreeGrafter"/>
</dbReference>
<dbReference type="InterPro" id="IPR008271">
    <property type="entry name" value="Ser/Thr_kinase_AS"/>
</dbReference>
<comment type="subcellular location">
    <subcellularLocation>
        <location evidence="3">Membrane</location>
        <topology evidence="3">Single-pass type I membrane protein</topology>
    </subcellularLocation>
</comment>
<dbReference type="PROSITE" id="PS00108">
    <property type="entry name" value="PROTEIN_KINASE_ST"/>
    <property type="match status" value="1"/>
</dbReference>
<evidence type="ECO:0000256" key="7">
    <source>
        <dbReference type="ARBA" id="ARBA00022679"/>
    </source>
</evidence>
<dbReference type="Gene3D" id="3.30.200.20">
    <property type="entry name" value="Phosphorylase Kinase, domain 1"/>
    <property type="match status" value="1"/>
</dbReference>
<dbReference type="PROSITE" id="PS50011">
    <property type="entry name" value="PROTEIN_KINASE_DOM"/>
    <property type="match status" value="1"/>
</dbReference>
<evidence type="ECO:0000256" key="17">
    <source>
        <dbReference type="ARBA" id="ARBA00023170"/>
    </source>
</evidence>
<evidence type="ECO:0000313" key="20">
    <source>
        <dbReference type="Proteomes" id="UP001142055"/>
    </source>
</evidence>
<evidence type="ECO:0000256" key="8">
    <source>
        <dbReference type="ARBA" id="ARBA00022692"/>
    </source>
</evidence>
<dbReference type="InterPro" id="IPR000333">
    <property type="entry name" value="TGFB_receptor"/>
</dbReference>
<evidence type="ECO:0000256" key="12">
    <source>
        <dbReference type="ARBA" id="ARBA00022777"/>
    </source>
</evidence>
<evidence type="ECO:0000256" key="10">
    <source>
        <dbReference type="ARBA" id="ARBA00022729"/>
    </source>
</evidence>
<evidence type="ECO:0000256" key="14">
    <source>
        <dbReference type="ARBA" id="ARBA00022842"/>
    </source>
</evidence>
<evidence type="ECO:0000256" key="13">
    <source>
        <dbReference type="ARBA" id="ARBA00022840"/>
    </source>
</evidence>
<keyword evidence="15" id="KW-1133">Transmembrane helix</keyword>
<evidence type="ECO:0000256" key="11">
    <source>
        <dbReference type="ARBA" id="ARBA00022741"/>
    </source>
</evidence>
<dbReference type="InterPro" id="IPR045860">
    <property type="entry name" value="Snake_toxin-like_sf"/>
</dbReference>
<reference evidence="19" key="1">
    <citation type="submission" date="2022-12" db="EMBL/GenBank/DDBJ databases">
        <title>Genome assemblies of Blomia tropicalis.</title>
        <authorList>
            <person name="Cui Y."/>
        </authorList>
    </citation>
    <scope>NUCLEOTIDE SEQUENCE</scope>
    <source>
        <tissue evidence="19">Adult mites</tissue>
    </source>
</reference>
<accession>A0A9Q0M9X0</accession>
<evidence type="ECO:0000256" key="6">
    <source>
        <dbReference type="ARBA" id="ARBA00022527"/>
    </source>
</evidence>
<keyword evidence="16" id="KW-0472">Membrane</keyword>
<dbReference type="SMART" id="SM00220">
    <property type="entry name" value="S_TKc"/>
    <property type="match status" value="1"/>
</dbReference>
<keyword evidence="20" id="KW-1185">Reference proteome</keyword>
<keyword evidence="13" id="KW-0067">ATP-binding</keyword>